<keyword evidence="1" id="KW-1133">Transmembrane helix</keyword>
<accession>A0A3M7QJE9</accession>
<protein>
    <submittedName>
        <fullName evidence="2">Uncharacterized protein</fullName>
    </submittedName>
</protein>
<dbReference type="EMBL" id="REGN01005973">
    <property type="protein sequence ID" value="RNA11382.1"/>
    <property type="molecule type" value="Genomic_DNA"/>
</dbReference>
<organism evidence="2 3">
    <name type="scientific">Brachionus plicatilis</name>
    <name type="common">Marine rotifer</name>
    <name type="synonym">Brachionus muelleri</name>
    <dbReference type="NCBI Taxonomy" id="10195"/>
    <lineage>
        <taxon>Eukaryota</taxon>
        <taxon>Metazoa</taxon>
        <taxon>Spiralia</taxon>
        <taxon>Gnathifera</taxon>
        <taxon>Rotifera</taxon>
        <taxon>Eurotatoria</taxon>
        <taxon>Monogononta</taxon>
        <taxon>Pseudotrocha</taxon>
        <taxon>Ploima</taxon>
        <taxon>Brachionidae</taxon>
        <taxon>Brachionus</taxon>
    </lineage>
</organism>
<proteinExistence type="predicted"/>
<keyword evidence="3" id="KW-1185">Reference proteome</keyword>
<keyword evidence="1" id="KW-0812">Transmembrane</keyword>
<comment type="caution">
    <text evidence="2">The sequence shown here is derived from an EMBL/GenBank/DDBJ whole genome shotgun (WGS) entry which is preliminary data.</text>
</comment>
<reference evidence="2 3" key="1">
    <citation type="journal article" date="2018" name="Sci. Rep.">
        <title>Genomic signatures of local adaptation to the degree of environmental predictability in rotifers.</title>
        <authorList>
            <person name="Franch-Gras L."/>
            <person name="Hahn C."/>
            <person name="Garcia-Roger E.M."/>
            <person name="Carmona M.J."/>
            <person name="Serra M."/>
            <person name="Gomez A."/>
        </authorList>
    </citation>
    <scope>NUCLEOTIDE SEQUENCE [LARGE SCALE GENOMIC DNA]</scope>
    <source>
        <strain evidence="2">HYR1</strain>
    </source>
</reference>
<name>A0A3M7QJE9_BRAPC</name>
<feature type="non-terminal residue" evidence="2">
    <location>
        <position position="1"/>
    </location>
</feature>
<sequence length="131" mass="15498">KDTKGQQRIFSYKNTLIVNSSNTLNFADLLQSFAESFFLPKFTMPIIQICLKQFINYSSKICKKNLLIIVLTCIVFDYVLKYLYEKYLFKILLAGENYSKPKKSLIWKYFKIDTDNYVCQVMEGYKMCNTK</sequence>
<evidence type="ECO:0000313" key="2">
    <source>
        <dbReference type="EMBL" id="RNA11382.1"/>
    </source>
</evidence>
<keyword evidence="1" id="KW-0472">Membrane</keyword>
<gene>
    <name evidence="2" type="ORF">BpHYR1_040911</name>
</gene>
<evidence type="ECO:0000313" key="3">
    <source>
        <dbReference type="Proteomes" id="UP000276133"/>
    </source>
</evidence>
<dbReference type="AlphaFoldDB" id="A0A3M7QJE9"/>
<dbReference type="Proteomes" id="UP000276133">
    <property type="component" value="Unassembled WGS sequence"/>
</dbReference>
<evidence type="ECO:0000256" key="1">
    <source>
        <dbReference type="SAM" id="Phobius"/>
    </source>
</evidence>
<feature type="transmembrane region" description="Helical" evidence="1">
    <location>
        <begin position="66"/>
        <end position="84"/>
    </location>
</feature>